<protein>
    <submittedName>
        <fullName evidence="2">Uncharacterized protein</fullName>
    </submittedName>
</protein>
<evidence type="ECO:0000256" key="1">
    <source>
        <dbReference type="SAM" id="MobiDB-lite"/>
    </source>
</evidence>
<reference evidence="2 3" key="1">
    <citation type="submission" date="2017-07" db="EMBL/GenBank/DDBJ databases">
        <title>Isolation and whole genome analysis of endospore-forming bacteria from heroin.</title>
        <authorList>
            <person name="Kalinowski J."/>
            <person name="Ahrens B."/>
            <person name="Al-Dilaimi A."/>
            <person name="Winkler A."/>
            <person name="Wibberg D."/>
            <person name="Schleenbecker U."/>
            <person name="Ruckert C."/>
            <person name="Wolfel R."/>
            <person name="Grass G."/>
        </authorList>
    </citation>
    <scope>NUCLEOTIDE SEQUENCE [LARGE SCALE GENOMIC DNA]</scope>
    <source>
        <strain evidence="2 3">7539</strain>
    </source>
</reference>
<proteinExistence type="predicted"/>
<name>A0A268NWT3_SHOCL</name>
<dbReference type="Proteomes" id="UP000216207">
    <property type="component" value="Unassembled WGS sequence"/>
</dbReference>
<evidence type="ECO:0000313" key="3">
    <source>
        <dbReference type="Proteomes" id="UP000216207"/>
    </source>
</evidence>
<gene>
    <name evidence="2" type="ORF">CHH72_17180</name>
</gene>
<comment type="caution">
    <text evidence="2">The sequence shown here is derived from an EMBL/GenBank/DDBJ whole genome shotgun (WGS) entry which is preliminary data.</text>
</comment>
<sequence length="172" mass="20296">MLATDQPQEQLIKPFRSKISKKPAAPGSRVTKGEWSRRLDDMGFSDWMGEKETEERHKEFQYQLQWDIAHRNYKLLIPCISVDDEYNDETQKLNYTVDLYGDGAVVQKGQLYVNRGDYLMFYLRMEKHRRKEALISQIALANVGMLVPYVRLESFVYDNARMQVYVGYRIVL</sequence>
<accession>A0A268NWT3</accession>
<organism evidence="2 3">
    <name type="scientific">Shouchella clausii</name>
    <name type="common">Alkalihalobacillus clausii</name>
    <dbReference type="NCBI Taxonomy" id="79880"/>
    <lineage>
        <taxon>Bacteria</taxon>
        <taxon>Bacillati</taxon>
        <taxon>Bacillota</taxon>
        <taxon>Bacilli</taxon>
        <taxon>Bacillales</taxon>
        <taxon>Bacillaceae</taxon>
        <taxon>Shouchella</taxon>
    </lineage>
</organism>
<evidence type="ECO:0000313" key="2">
    <source>
        <dbReference type="EMBL" id="PAE87699.1"/>
    </source>
</evidence>
<dbReference type="EMBL" id="NPCC01000031">
    <property type="protein sequence ID" value="PAE87699.1"/>
    <property type="molecule type" value="Genomic_DNA"/>
</dbReference>
<feature type="region of interest" description="Disordered" evidence="1">
    <location>
        <begin position="1"/>
        <end position="33"/>
    </location>
</feature>
<dbReference type="AlphaFoldDB" id="A0A268NWT3"/>
<dbReference type="RefSeq" id="WP_095327080.1">
    <property type="nucleotide sequence ID" value="NZ_NPCC01000031.1"/>
</dbReference>